<protein>
    <recommendedName>
        <fullName evidence="4">Ketosynthase family 3 (KS3) domain-containing protein</fullName>
    </recommendedName>
</protein>
<evidence type="ECO:0000313" key="5">
    <source>
        <dbReference type="EMBL" id="TDD65665.1"/>
    </source>
</evidence>
<reference evidence="5 6" key="1">
    <citation type="submission" date="2019-03" db="EMBL/GenBank/DDBJ databases">
        <title>Draft genome sequences of novel Actinobacteria.</title>
        <authorList>
            <person name="Sahin N."/>
            <person name="Ay H."/>
            <person name="Saygin H."/>
        </authorList>
    </citation>
    <scope>NUCLEOTIDE SEQUENCE [LARGE SCALE GENOMIC DNA]</scope>
    <source>
        <strain evidence="5 6">H3C3</strain>
    </source>
</reference>
<dbReference type="Pfam" id="PF02801">
    <property type="entry name" value="Ketoacyl-synt_C"/>
    <property type="match status" value="1"/>
</dbReference>
<dbReference type="InterPro" id="IPR050091">
    <property type="entry name" value="PKS_NRPS_Biosynth_Enz"/>
</dbReference>
<dbReference type="PROSITE" id="PS52004">
    <property type="entry name" value="KS3_2"/>
    <property type="match status" value="1"/>
</dbReference>
<proteinExistence type="predicted"/>
<dbReference type="SUPFAM" id="SSF101173">
    <property type="entry name" value="Docking domain B of the erythromycin polyketide synthase (DEBS)"/>
    <property type="match status" value="1"/>
</dbReference>
<evidence type="ECO:0000256" key="2">
    <source>
        <dbReference type="ARBA" id="ARBA00022679"/>
    </source>
</evidence>
<dbReference type="Gene3D" id="3.40.47.10">
    <property type="match status" value="1"/>
</dbReference>
<keyword evidence="6" id="KW-1185">Reference proteome</keyword>
<feature type="domain" description="Ketosynthase family 3 (KS3)" evidence="4">
    <location>
        <begin position="33"/>
        <end position="410"/>
    </location>
</feature>
<comment type="caution">
    <text evidence="5">The sequence shown here is derived from an EMBL/GenBank/DDBJ whole genome shotgun (WGS) entry which is preliminary data.</text>
</comment>
<keyword evidence="3" id="KW-0511">Multifunctional enzyme</keyword>
<name>A0A4R5A2J0_9ACTN</name>
<dbReference type="GO" id="GO:0004312">
    <property type="term" value="F:fatty acid synthase activity"/>
    <property type="evidence" value="ECO:0007669"/>
    <property type="project" value="TreeGrafter"/>
</dbReference>
<gene>
    <name evidence="5" type="ORF">E1298_41200</name>
</gene>
<dbReference type="GO" id="GO:0004315">
    <property type="term" value="F:3-oxoacyl-[acyl-carrier-protein] synthase activity"/>
    <property type="evidence" value="ECO:0007669"/>
    <property type="project" value="InterPro"/>
</dbReference>
<dbReference type="GO" id="GO:0030639">
    <property type="term" value="P:polyketide biosynthetic process"/>
    <property type="evidence" value="ECO:0007669"/>
    <property type="project" value="UniProtKB-ARBA"/>
</dbReference>
<dbReference type="InterPro" id="IPR014030">
    <property type="entry name" value="Ketoacyl_synth_N"/>
</dbReference>
<dbReference type="PANTHER" id="PTHR43775">
    <property type="entry name" value="FATTY ACID SYNTHASE"/>
    <property type="match status" value="1"/>
</dbReference>
<evidence type="ECO:0000256" key="1">
    <source>
        <dbReference type="ARBA" id="ARBA00001957"/>
    </source>
</evidence>
<dbReference type="SUPFAM" id="SSF53901">
    <property type="entry name" value="Thiolase-like"/>
    <property type="match status" value="1"/>
</dbReference>
<dbReference type="PANTHER" id="PTHR43775:SF51">
    <property type="entry name" value="INACTIVE PHENOLPHTHIOCEROL SYNTHESIS POLYKETIDE SYNTHASE TYPE I PKS1-RELATED"/>
    <property type="match status" value="1"/>
</dbReference>
<evidence type="ECO:0000259" key="4">
    <source>
        <dbReference type="PROSITE" id="PS52004"/>
    </source>
</evidence>
<dbReference type="AlphaFoldDB" id="A0A4R5A2J0"/>
<dbReference type="RefSeq" id="WP_207945148.1">
    <property type="nucleotide sequence ID" value="NZ_SMKU01000406.1"/>
</dbReference>
<dbReference type="InterPro" id="IPR018201">
    <property type="entry name" value="Ketoacyl_synth_AS"/>
</dbReference>
<dbReference type="InterPro" id="IPR020841">
    <property type="entry name" value="PKS_Beta-ketoAc_synthase_dom"/>
</dbReference>
<dbReference type="EMBL" id="SMKU01000406">
    <property type="protein sequence ID" value="TDD65665.1"/>
    <property type="molecule type" value="Genomic_DNA"/>
</dbReference>
<feature type="non-terminal residue" evidence="5">
    <location>
        <position position="410"/>
    </location>
</feature>
<evidence type="ECO:0000256" key="3">
    <source>
        <dbReference type="ARBA" id="ARBA00023268"/>
    </source>
</evidence>
<dbReference type="InterPro" id="IPR036299">
    <property type="entry name" value="Polyketide_synth_docking_sf"/>
</dbReference>
<organism evidence="5 6">
    <name type="scientific">Actinomadura rubrisoli</name>
    <dbReference type="NCBI Taxonomy" id="2530368"/>
    <lineage>
        <taxon>Bacteria</taxon>
        <taxon>Bacillati</taxon>
        <taxon>Actinomycetota</taxon>
        <taxon>Actinomycetes</taxon>
        <taxon>Streptosporangiales</taxon>
        <taxon>Thermomonosporaceae</taxon>
        <taxon>Actinomadura</taxon>
    </lineage>
</organism>
<sequence length="410" mass="43491">MVNEDKLRGYLKRATIELHQTRERLKRMEAEKGEPLAVVGIGCRYPGGVRSPRDLWDLVASGTDAIGEFPGDRGWDVEALYDPDPDRPGTTHTRYGGFLYDAGEFDAPFFGMSPREALATDPQQRLLLQTAWETFEHAGIDPETLRGSRTGVFAGVMYDDYGTGFDRMPEELEGFLGTGSAGSVASGRISYVLGLEGPAITIDTACSSSLVSVHLAGRALRTGECDLALAGGVTVISTPSLFVEFSRQRGLSEDGRCKAFSADADGTGWGEGAGLLLLERLSDAQRNGHRILGVIRGTAVNQDGSSSRLSAPSGPSQQRVIHAALADAGLSPADVDAVEAHGTGTTLGDPIEAHALLNTYGRDRERPLWLGSVKSNIGHAQAAAGAAGLIKMIEAIRHGALPRTLHADSP</sequence>
<dbReference type="PROSITE" id="PS00606">
    <property type="entry name" value="KS3_1"/>
    <property type="match status" value="1"/>
</dbReference>
<evidence type="ECO:0000313" key="6">
    <source>
        <dbReference type="Proteomes" id="UP000294513"/>
    </source>
</evidence>
<accession>A0A4R5A2J0</accession>
<dbReference type="Proteomes" id="UP000294513">
    <property type="component" value="Unassembled WGS sequence"/>
</dbReference>
<dbReference type="InterPro" id="IPR016039">
    <property type="entry name" value="Thiolase-like"/>
</dbReference>
<dbReference type="SMART" id="SM00825">
    <property type="entry name" value="PKS_KS"/>
    <property type="match status" value="1"/>
</dbReference>
<dbReference type="Pfam" id="PF08990">
    <property type="entry name" value="Docking"/>
    <property type="match status" value="1"/>
</dbReference>
<dbReference type="CDD" id="cd00833">
    <property type="entry name" value="PKS"/>
    <property type="match status" value="1"/>
</dbReference>
<dbReference type="GO" id="GO:0006633">
    <property type="term" value="P:fatty acid biosynthetic process"/>
    <property type="evidence" value="ECO:0007669"/>
    <property type="project" value="InterPro"/>
</dbReference>
<keyword evidence="2" id="KW-0808">Transferase</keyword>
<dbReference type="Pfam" id="PF00109">
    <property type="entry name" value="ketoacyl-synt"/>
    <property type="match status" value="1"/>
</dbReference>
<dbReference type="FunFam" id="3.40.47.10:FF:000019">
    <property type="entry name" value="Polyketide synthase type I"/>
    <property type="match status" value="1"/>
</dbReference>
<comment type="cofactor">
    <cofactor evidence="1">
        <name>pantetheine 4'-phosphate</name>
        <dbReference type="ChEBI" id="CHEBI:47942"/>
    </cofactor>
</comment>
<dbReference type="InterPro" id="IPR014031">
    <property type="entry name" value="Ketoacyl_synth_C"/>
</dbReference>
<dbReference type="InterPro" id="IPR015083">
    <property type="entry name" value="NorB/c/GfsB-D-like_docking"/>
</dbReference>